<proteinExistence type="predicted"/>
<reference evidence="1 2" key="1">
    <citation type="submission" date="2016-10" db="EMBL/GenBank/DDBJ databases">
        <authorList>
            <person name="de Groot N.N."/>
        </authorList>
    </citation>
    <scope>NUCLEOTIDE SEQUENCE [LARGE SCALE GENOMIC DNA]</scope>
    <source>
        <strain evidence="1 2">CGMCC 1.10228</strain>
    </source>
</reference>
<dbReference type="Proteomes" id="UP000198854">
    <property type="component" value="Unassembled WGS sequence"/>
</dbReference>
<organism evidence="1 2">
    <name type="scientific">Vibrio xiamenensis</name>
    <dbReference type="NCBI Taxonomy" id="861298"/>
    <lineage>
        <taxon>Bacteria</taxon>
        <taxon>Pseudomonadati</taxon>
        <taxon>Pseudomonadota</taxon>
        <taxon>Gammaproteobacteria</taxon>
        <taxon>Vibrionales</taxon>
        <taxon>Vibrionaceae</taxon>
        <taxon>Vibrio</taxon>
    </lineage>
</organism>
<dbReference type="AlphaFoldDB" id="A0A1G8D998"/>
<accession>A0A1G8D998</accession>
<evidence type="ECO:0000313" key="1">
    <source>
        <dbReference type="EMBL" id="SDH54232.1"/>
    </source>
</evidence>
<protein>
    <submittedName>
        <fullName evidence="1">Uncharacterized protein</fullName>
    </submittedName>
</protein>
<gene>
    <name evidence="1" type="ORF">SAMN04488136_1194</name>
</gene>
<keyword evidence="2" id="KW-1185">Reference proteome</keyword>
<dbReference type="STRING" id="861298.SAMN04488136_1194"/>
<evidence type="ECO:0000313" key="2">
    <source>
        <dbReference type="Proteomes" id="UP000198854"/>
    </source>
</evidence>
<sequence>MLISSLVPFAGTNQIRFNGSRINGLSLFGTPTSKIDYKQMFWRNQVVNEKTTL</sequence>
<name>A0A1G8D998_9VIBR</name>
<dbReference type="EMBL" id="FNDD01000019">
    <property type="protein sequence ID" value="SDH54232.1"/>
    <property type="molecule type" value="Genomic_DNA"/>
</dbReference>